<proteinExistence type="predicted"/>
<gene>
    <name evidence="1" type="ORF">H9L19_02095</name>
</gene>
<evidence type="ECO:0000313" key="1">
    <source>
        <dbReference type="EMBL" id="QNN75685.1"/>
    </source>
</evidence>
<dbReference type="RefSeq" id="WP_187529517.1">
    <property type="nucleotide sequence ID" value="NZ_CP060724.1"/>
</dbReference>
<sequence>MTTDYAFITQAELNKPADWQPSMAHQNIRKAIEVSISGRVSTIVQLVADFGYRTATINLHDLATFVREETMEDYQHDYRKHHELRDELIMVDNMPTSVFNTIVQLELDNILDASEFEHAYHTDGEVQIFWQQS</sequence>
<evidence type="ECO:0000313" key="2">
    <source>
        <dbReference type="Proteomes" id="UP000515800"/>
    </source>
</evidence>
<dbReference type="EMBL" id="CP060724">
    <property type="protein sequence ID" value="QNN75685.1"/>
    <property type="molecule type" value="Genomic_DNA"/>
</dbReference>
<organism evidence="1 2">
    <name type="scientific">Weissella diestrammenae</name>
    <dbReference type="NCBI Taxonomy" id="1162633"/>
    <lineage>
        <taxon>Bacteria</taxon>
        <taxon>Bacillati</taxon>
        <taxon>Bacillota</taxon>
        <taxon>Bacilli</taxon>
        <taxon>Lactobacillales</taxon>
        <taxon>Lactobacillaceae</taxon>
        <taxon>Weissella</taxon>
    </lineage>
</organism>
<name>A0A7G9T6G0_9LACO</name>
<dbReference type="Proteomes" id="UP000515800">
    <property type="component" value="Chromosome"/>
</dbReference>
<reference evidence="1 2" key="1">
    <citation type="submission" date="2020-08" db="EMBL/GenBank/DDBJ databases">
        <title>Genome sequence of Weissella diestrammenae KACC 16890T.</title>
        <authorList>
            <person name="Hyun D.-W."/>
            <person name="Bae J.-W."/>
        </authorList>
    </citation>
    <scope>NUCLEOTIDE SEQUENCE [LARGE SCALE GENOMIC DNA]</scope>
    <source>
        <strain evidence="1 2">KACC 16890</strain>
    </source>
</reference>
<dbReference type="AlphaFoldDB" id="A0A7G9T6G0"/>
<dbReference type="KEGG" id="wdi:H9L19_02095"/>
<protein>
    <submittedName>
        <fullName evidence="1">Uncharacterized protein</fullName>
    </submittedName>
</protein>
<accession>A0A7G9T6G0</accession>
<keyword evidence="2" id="KW-1185">Reference proteome</keyword>